<accession>Q01Z53</accession>
<proteinExistence type="inferred from homology"/>
<feature type="binding site" evidence="7">
    <location>
        <position position="138"/>
    </location>
    <ligand>
        <name>Fe cation</name>
        <dbReference type="ChEBI" id="CHEBI:24875"/>
    </ligand>
</feature>
<dbReference type="eggNOG" id="COG3186">
    <property type="taxonomic scope" value="Bacteria"/>
</dbReference>
<gene>
    <name evidence="9" type="ordered locus">Acid_4098</name>
</gene>
<dbReference type="EC" id="1.14.16.1" evidence="9"/>
<evidence type="ECO:0000256" key="5">
    <source>
        <dbReference type="ARBA" id="ARBA00023004"/>
    </source>
</evidence>
<evidence type="ECO:0000256" key="4">
    <source>
        <dbReference type="ARBA" id="ARBA00023002"/>
    </source>
</evidence>
<evidence type="ECO:0000256" key="6">
    <source>
        <dbReference type="ARBA" id="ARBA00023033"/>
    </source>
</evidence>
<feature type="binding site" evidence="7">
    <location>
        <position position="199"/>
    </location>
    <ligand>
        <name>Fe cation</name>
        <dbReference type="ChEBI" id="CHEBI:24875"/>
    </ligand>
</feature>
<comment type="similarity">
    <text evidence="2">Belongs to the biopterin-dependent aromatic amino acid hydroxylase family.</text>
</comment>
<dbReference type="NCBIfam" id="NF008877">
    <property type="entry name" value="PRK11913.1-2"/>
    <property type="match status" value="1"/>
</dbReference>
<reference evidence="9" key="1">
    <citation type="submission" date="2006-10" db="EMBL/GenBank/DDBJ databases">
        <title>Complete sequence of Solibacter usitatus Ellin6076.</title>
        <authorList>
            <consortium name="US DOE Joint Genome Institute"/>
            <person name="Copeland A."/>
            <person name="Lucas S."/>
            <person name="Lapidus A."/>
            <person name="Barry K."/>
            <person name="Detter J.C."/>
            <person name="Glavina del Rio T."/>
            <person name="Hammon N."/>
            <person name="Israni S."/>
            <person name="Dalin E."/>
            <person name="Tice H."/>
            <person name="Pitluck S."/>
            <person name="Thompson L.S."/>
            <person name="Brettin T."/>
            <person name="Bruce D."/>
            <person name="Han C."/>
            <person name="Tapia R."/>
            <person name="Gilna P."/>
            <person name="Schmutz J."/>
            <person name="Larimer F."/>
            <person name="Land M."/>
            <person name="Hauser L."/>
            <person name="Kyrpides N."/>
            <person name="Mikhailova N."/>
            <person name="Janssen P.H."/>
            <person name="Kuske C.R."/>
            <person name="Richardson P."/>
        </authorList>
    </citation>
    <scope>NUCLEOTIDE SEQUENCE</scope>
    <source>
        <strain evidence="9">Ellin6076</strain>
    </source>
</reference>
<dbReference type="CDD" id="cd00361">
    <property type="entry name" value="arom_aa_hydroxylase"/>
    <property type="match status" value="1"/>
</dbReference>
<dbReference type="PANTHER" id="PTHR11473:SF24">
    <property type="entry name" value="PHENYLALANINE-4-HYDROXYLASE"/>
    <property type="match status" value="1"/>
</dbReference>
<evidence type="ECO:0000256" key="2">
    <source>
        <dbReference type="ARBA" id="ARBA00009712"/>
    </source>
</evidence>
<dbReference type="InterPro" id="IPR036951">
    <property type="entry name" value="ArAA_hydroxylase_sf"/>
</dbReference>
<organism evidence="9">
    <name type="scientific">Solibacter usitatus (strain Ellin6076)</name>
    <dbReference type="NCBI Taxonomy" id="234267"/>
    <lineage>
        <taxon>Bacteria</taxon>
        <taxon>Pseudomonadati</taxon>
        <taxon>Acidobacteriota</taxon>
        <taxon>Terriglobia</taxon>
        <taxon>Bryobacterales</taxon>
        <taxon>Solibacteraceae</taxon>
        <taxon>Candidatus Solibacter</taxon>
    </lineage>
</organism>
<name>Q01Z53_SOLUE</name>
<dbReference type="GO" id="GO:0004505">
    <property type="term" value="F:phenylalanine 4-monooxygenase activity"/>
    <property type="evidence" value="ECO:0007669"/>
    <property type="project" value="UniProtKB-EC"/>
</dbReference>
<protein>
    <submittedName>
        <fullName evidence="9">Phenylalanine 4-hydroxylase</fullName>
        <ecNumber evidence="9">1.14.16.1</ecNumber>
    </submittedName>
</protein>
<dbReference type="PANTHER" id="PTHR11473">
    <property type="entry name" value="AROMATIC AMINO ACID HYDROXYLASE"/>
    <property type="match status" value="1"/>
</dbReference>
<sequence length="306" mass="35258">MASTLAAPGLTTGRAPFVEEARTRGELYITQPYELYSKENHEAWQKLFKRIHTRWERYANDHFLRGVEALELPHDRVPRLTDVNRRLQPLTGFQAKPVSGYVPGFLFFDCLRRREFPTTITIRPADRMDYLPEPDIFHDVAGHVPMHTERQFADTLVRFGDCAVTAARITAEVKDPAKRVRRLTSIMRAMSRFFWFTVEFGLMRGTKGTVAYGSGLLSSYGELEHAIESDEVQRYPIQLEWVINQVAEIDHYQPILFVVDSFEHLFDLVDEFEKWMIEGKLYNVAPGLPEIAEGDLQSFLDAAGTR</sequence>
<dbReference type="HOGENOM" id="CLU_023198_1_0_0"/>
<dbReference type="InParanoid" id="Q01Z53"/>
<dbReference type="Pfam" id="PF00351">
    <property type="entry name" value="Biopterin_H"/>
    <property type="match status" value="1"/>
</dbReference>
<dbReference type="PROSITE" id="PS51410">
    <property type="entry name" value="BH4_AAA_HYDROXYL_2"/>
    <property type="match status" value="1"/>
</dbReference>
<dbReference type="EMBL" id="CP000473">
    <property type="protein sequence ID" value="ABJ85062.1"/>
    <property type="molecule type" value="Genomic_DNA"/>
</dbReference>
<keyword evidence="3 7" id="KW-0479">Metal-binding</keyword>
<keyword evidence="5 7" id="KW-0408">Iron</keyword>
<keyword evidence="6" id="KW-0503">Monooxygenase</keyword>
<dbReference type="InterPro" id="IPR019774">
    <property type="entry name" value="Aromatic-AA_hydroxylase_C"/>
</dbReference>
<dbReference type="Gene3D" id="1.10.800.10">
    <property type="entry name" value="Aromatic amino acid hydroxylase"/>
    <property type="match status" value="1"/>
</dbReference>
<feature type="domain" description="Biopterin-dependent aromatic amino acid hydroxylase family profile" evidence="8">
    <location>
        <begin position="1"/>
        <end position="306"/>
    </location>
</feature>
<dbReference type="OrthoDB" id="9780502at2"/>
<dbReference type="KEGG" id="sus:Acid_4098"/>
<evidence type="ECO:0000313" key="9">
    <source>
        <dbReference type="EMBL" id="ABJ85062.1"/>
    </source>
</evidence>
<dbReference type="STRING" id="234267.Acid_4098"/>
<dbReference type="AlphaFoldDB" id="Q01Z53"/>
<dbReference type="PRINTS" id="PR00372">
    <property type="entry name" value="FYWHYDRXLASE"/>
</dbReference>
<evidence type="ECO:0000256" key="3">
    <source>
        <dbReference type="ARBA" id="ARBA00022723"/>
    </source>
</evidence>
<dbReference type="SUPFAM" id="SSF56534">
    <property type="entry name" value="Aromatic aminoacid monoxygenases, catalytic and oligomerization domains"/>
    <property type="match status" value="1"/>
</dbReference>
<evidence type="ECO:0000256" key="7">
    <source>
        <dbReference type="PIRSR" id="PIRSR601273-2"/>
    </source>
</evidence>
<keyword evidence="4 9" id="KW-0560">Oxidoreductase</keyword>
<dbReference type="GO" id="GO:0005506">
    <property type="term" value="F:iron ion binding"/>
    <property type="evidence" value="ECO:0007669"/>
    <property type="project" value="InterPro"/>
</dbReference>
<evidence type="ECO:0000259" key="8">
    <source>
        <dbReference type="PROSITE" id="PS51410"/>
    </source>
</evidence>
<dbReference type="InterPro" id="IPR001273">
    <property type="entry name" value="ArAA_hydroxylase"/>
</dbReference>
<comment type="cofactor">
    <cofactor evidence="1 7">
        <name>Fe(2+)</name>
        <dbReference type="ChEBI" id="CHEBI:29033"/>
    </cofactor>
</comment>
<feature type="binding site" evidence="7">
    <location>
        <position position="143"/>
    </location>
    <ligand>
        <name>Fe cation</name>
        <dbReference type="ChEBI" id="CHEBI:24875"/>
    </ligand>
</feature>
<dbReference type="InterPro" id="IPR036329">
    <property type="entry name" value="Aro-AA_hydroxylase_C_sf"/>
</dbReference>
<evidence type="ECO:0000256" key="1">
    <source>
        <dbReference type="ARBA" id="ARBA00001954"/>
    </source>
</evidence>